<protein>
    <submittedName>
        <fullName evidence="3">Phenylacetate-CoA oxygenase subunit PaaJ</fullName>
    </submittedName>
</protein>
<comment type="caution">
    <text evidence="3">The sequence shown here is derived from an EMBL/GenBank/DDBJ whole genome shotgun (WGS) entry which is preliminary data.</text>
</comment>
<dbReference type="RefSeq" id="WP_075455372.1">
    <property type="nucleotide sequence ID" value="NZ_NCTK01000002.1"/>
</dbReference>
<dbReference type="InterPro" id="IPR002744">
    <property type="entry name" value="MIP18-like"/>
</dbReference>
<dbReference type="Pfam" id="PF01883">
    <property type="entry name" value="FeS_assembly_P"/>
    <property type="match status" value="1"/>
</dbReference>
<dbReference type="NCBIfam" id="TIGR02159">
    <property type="entry name" value="PA_CoA_Oxy4"/>
    <property type="match status" value="1"/>
</dbReference>
<feature type="domain" description="PaaD zinc beta ribbon" evidence="2">
    <location>
        <begin position="140"/>
        <end position="183"/>
    </location>
</feature>
<reference evidence="3 4" key="1">
    <citation type="submission" date="2017-04" db="EMBL/GenBank/DDBJ databases">
        <title>Genome Announcement: Closed genomes of Ralstonia solanacearum strains K60, UW551, and UW700.</title>
        <authorList>
            <person name="Hayes M."/>
            <person name="Macintyre A.M."/>
            <person name="Allen C."/>
        </authorList>
    </citation>
    <scope>NUCLEOTIDE SEQUENCE [LARGE SCALE GENOMIC DNA]</scope>
    <source>
        <strain evidence="3 4">UW25</strain>
    </source>
</reference>
<dbReference type="AlphaFoldDB" id="A0AAP7ZHR2"/>
<dbReference type="PANTHER" id="PTHR42831">
    <property type="entry name" value="FE-S PROTEIN MATURATION AUXILIARY FACTOR YITW"/>
    <property type="match status" value="1"/>
</dbReference>
<dbReference type="EMBL" id="NCTK01000002">
    <property type="protein sequence ID" value="OYQ09331.1"/>
    <property type="molecule type" value="Genomic_DNA"/>
</dbReference>
<gene>
    <name evidence="3" type="ORF">B7R77_20585</name>
</gene>
<evidence type="ECO:0000259" key="2">
    <source>
        <dbReference type="Pfam" id="PF23451"/>
    </source>
</evidence>
<dbReference type="InterPro" id="IPR052339">
    <property type="entry name" value="Fe-S_Maturation_MIP18"/>
</dbReference>
<dbReference type="Gene3D" id="3.30.300.130">
    <property type="entry name" value="Fe-S cluster assembly (FSCA)"/>
    <property type="match status" value="1"/>
</dbReference>
<feature type="domain" description="MIP18 family-like" evidence="1">
    <location>
        <begin position="25"/>
        <end position="85"/>
    </location>
</feature>
<dbReference type="Proteomes" id="UP000216164">
    <property type="component" value="Unassembled WGS sequence"/>
</dbReference>
<evidence type="ECO:0000313" key="3">
    <source>
        <dbReference type="EMBL" id="OYQ09331.1"/>
    </source>
</evidence>
<evidence type="ECO:0000259" key="1">
    <source>
        <dbReference type="Pfam" id="PF01883"/>
    </source>
</evidence>
<organism evidence="3 4">
    <name type="scientific">Ralstonia solanacearum K60</name>
    <dbReference type="NCBI Taxonomy" id="1091042"/>
    <lineage>
        <taxon>Bacteria</taxon>
        <taxon>Pseudomonadati</taxon>
        <taxon>Pseudomonadota</taxon>
        <taxon>Betaproteobacteria</taxon>
        <taxon>Burkholderiales</taxon>
        <taxon>Burkholderiaceae</taxon>
        <taxon>Ralstonia</taxon>
        <taxon>Ralstonia solanacearum species complex</taxon>
    </lineage>
</organism>
<dbReference type="InterPro" id="IPR034904">
    <property type="entry name" value="FSCA_dom_sf"/>
</dbReference>
<accession>A0AAP7ZHR2</accession>
<dbReference type="Pfam" id="PF23451">
    <property type="entry name" value="Zn_ribbon_PaaD"/>
    <property type="match status" value="1"/>
</dbReference>
<evidence type="ECO:0000313" key="4">
    <source>
        <dbReference type="Proteomes" id="UP000216164"/>
    </source>
</evidence>
<name>A0AAP7ZHR2_RALSL</name>
<sequence length="185" mass="19937">MVTTHPFSTGPRDPQADAARLARAVAALEAVTDPEIPVVTLAELGILRELCIDEHHVLVATITPTYCGCPAMSQIADDVSRALRSADVGAFRVETVLSPAWTTDWISEDGRRKLLDFGIAPPARRGAHNAACPIGLVRPEEAERVACPRCGSFDSERVSAFGATACQAVYRCRACSESFGYFKPY</sequence>
<dbReference type="SUPFAM" id="SSF117916">
    <property type="entry name" value="Fe-S cluster assembly (FSCA) domain-like"/>
    <property type="match status" value="1"/>
</dbReference>
<dbReference type="InterPro" id="IPR011883">
    <property type="entry name" value="PaaD-like"/>
</dbReference>
<dbReference type="InterPro" id="IPR056572">
    <property type="entry name" value="Zn_ribbon_PaaD"/>
</dbReference>
<dbReference type="PANTHER" id="PTHR42831:SF3">
    <property type="entry name" value="1,2-PHENYLACETYL-COA EPOXIDASE, SUBUNIT D-RELATED"/>
    <property type="match status" value="1"/>
</dbReference>
<proteinExistence type="predicted"/>